<dbReference type="GO" id="GO:0005737">
    <property type="term" value="C:cytoplasm"/>
    <property type="evidence" value="ECO:0007669"/>
    <property type="project" value="UniProtKB-SubCell"/>
</dbReference>
<dbReference type="InterPro" id="IPR029044">
    <property type="entry name" value="Nucleotide-diphossugar_trans"/>
</dbReference>
<dbReference type="InParanoid" id="M3YHS2"/>
<evidence type="ECO:0000256" key="5">
    <source>
        <dbReference type="ARBA" id="ARBA00022723"/>
    </source>
</evidence>
<name>M3YHS2_MUSPF</name>
<dbReference type="GO" id="GO:0005978">
    <property type="term" value="P:glycogen biosynthetic process"/>
    <property type="evidence" value="ECO:0007669"/>
    <property type="project" value="UniProtKB-KW"/>
</dbReference>
<dbReference type="GO" id="GO:0008466">
    <property type="term" value="F:glycogenin glucosyltransferase activity"/>
    <property type="evidence" value="ECO:0007669"/>
    <property type="project" value="UniProtKB-EC"/>
</dbReference>
<proteinExistence type="inferred from homology"/>
<dbReference type="eggNOG" id="KOG1950">
    <property type="taxonomic scope" value="Eukaryota"/>
</dbReference>
<dbReference type="OMA" id="LDYKNAM"/>
<evidence type="ECO:0000256" key="9">
    <source>
        <dbReference type="ARBA" id="ARBA00038162"/>
    </source>
</evidence>
<protein>
    <recommendedName>
        <fullName evidence="10">glycogenin glucosyltransferase</fullName>
        <ecNumber evidence="10">2.4.1.186</ecNumber>
    </recommendedName>
</protein>
<dbReference type="Gene3D" id="3.90.550.10">
    <property type="entry name" value="Spore Coat Polysaccharide Biosynthesis Protein SpsA, Chain A"/>
    <property type="match status" value="2"/>
</dbReference>
<dbReference type="EC" id="2.4.1.186" evidence="10"/>
<evidence type="ECO:0000256" key="12">
    <source>
        <dbReference type="ARBA" id="ARBA00052293"/>
    </source>
</evidence>
<keyword evidence="7" id="KW-0325">Glycoprotein</keyword>
<comment type="subcellular location">
    <subcellularLocation>
        <location evidence="2">Cytoplasm</location>
    </subcellularLocation>
</comment>
<accession>M3YHS2</accession>
<dbReference type="AlphaFoldDB" id="M3YHS2"/>
<dbReference type="PANTHER" id="PTHR11183">
    <property type="entry name" value="GLYCOGENIN SUBFAMILY MEMBER"/>
    <property type="match status" value="1"/>
</dbReference>
<evidence type="ECO:0000256" key="1">
    <source>
        <dbReference type="ARBA" id="ARBA00001936"/>
    </source>
</evidence>
<comment type="function">
    <text evidence="13">Self-glucosylating initiator of glycogen synthesis. It catalyzes the formation of a short alpha (1,4)-glucosyl chain covalently attached via a glucose 1-O-tyrosyl linkage to internal tyrosine residues and these chains act as primers for the elongation reaction catalyzed by glycogen synthase.</text>
</comment>
<dbReference type="CDD" id="cd02537">
    <property type="entry name" value="GT8_Glycogenin"/>
    <property type="match status" value="1"/>
</dbReference>
<evidence type="ECO:0000256" key="7">
    <source>
        <dbReference type="ARBA" id="ARBA00023180"/>
    </source>
</evidence>
<dbReference type="Ensembl" id="ENSMPUT00000011061.1">
    <property type="protein sequence ID" value="ENSMPUP00000010879.1"/>
    <property type="gene ID" value="ENSMPUG00000010968.1"/>
</dbReference>
<evidence type="ECO:0000256" key="8">
    <source>
        <dbReference type="ARBA" id="ARBA00023211"/>
    </source>
</evidence>
<dbReference type="InterPro" id="IPR050587">
    <property type="entry name" value="GNT1/Glycosyltrans_8"/>
</dbReference>
<comment type="catalytic activity">
    <reaction evidence="11">
        <text>[1,4-alpha-D-glucosyl](n)-L-tyrosyl-[glycogenin] + UDP-alpha-D-glucose = [1,4-alpha-D-glucosyl](n+1)-L-tyrosyl-[glycogenin] + UDP + H(+)</text>
        <dbReference type="Rhea" id="RHEA:56560"/>
        <dbReference type="Rhea" id="RHEA-COMP:14606"/>
        <dbReference type="Rhea" id="RHEA-COMP:14607"/>
        <dbReference type="ChEBI" id="CHEBI:15378"/>
        <dbReference type="ChEBI" id="CHEBI:58223"/>
        <dbReference type="ChEBI" id="CHEBI:58885"/>
        <dbReference type="ChEBI" id="CHEBI:140574"/>
        <dbReference type="EC" id="2.4.1.186"/>
    </reaction>
</comment>
<comment type="similarity">
    <text evidence="9">Belongs to the glycosyltransferase 8 family. Glycogenin subfamily.</text>
</comment>
<keyword evidence="3" id="KW-0963">Cytoplasm</keyword>
<comment type="cofactor">
    <cofactor evidence="1">
        <name>Mn(2+)</name>
        <dbReference type="ChEBI" id="CHEBI:29035"/>
    </cofactor>
</comment>
<dbReference type="STRING" id="9669.ENSMPUP00000010879"/>
<evidence type="ECO:0000256" key="11">
    <source>
        <dbReference type="ARBA" id="ARBA00050886"/>
    </source>
</evidence>
<evidence type="ECO:0000256" key="10">
    <source>
        <dbReference type="ARBA" id="ARBA00038934"/>
    </source>
</evidence>
<reference evidence="14" key="1">
    <citation type="submission" date="2024-06" db="UniProtKB">
        <authorList>
            <consortium name="Ensembl"/>
        </authorList>
    </citation>
    <scope>IDENTIFICATION</scope>
</reference>
<sequence length="304" mass="34524">TMTDQAFVTLTTNDAYTKGVLVLGSLKQLRPTRKLAVLATPQISDSMRKILETVFDEVITVDVLDSGDSAHLTLMKRPEFCVMLTKLHCWSFAEYSECVFMEADTMVPSPWPDCFSSGVLVYQPSAETYNWLLHLASEQGSFDGGPGVQVLQNTFLNSWAATGIRKHLPFIDNLSSVSIYSYLPACKAFGANAKVVHFLGWIKPWNYTYDPKKSVKSESHDPIMTHPEFLNLWWDFTTSVLSLLEQRHPLTPKSRRCLRSHIPSVPWLLMSSEEWKEWKEQGQSDYMGADSLDNIKRILGTYLQ</sequence>
<evidence type="ECO:0000256" key="13">
    <source>
        <dbReference type="ARBA" id="ARBA00057883"/>
    </source>
</evidence>
<keyword evidence="8" id="KW-0464">Manganese</keyword>
<evidence type="ECO:0000256" key="4">
    <source>
        <dbReference type="ARBA" id="ARBA00022679"/>
    </source>
</evidence>
<dbReference type="GO" id="GO:0046872">
    <property type="term" value="F:metal ion binding"/>
    <property type="evidence" value="ECO:0007669"/>
    <property type="project" value="UniProtKB-KW"/>
</dbReference>
<dbReference type="GeneTree" id="ENSGT00940000154674"/>
<dbReference type="EMBL" id="AEYP01039624">
    <property type="status" value="NOT_ANNOTATED_CDS"/>
    <property type="molecule type" value="Genomic_DNA"/>
</dbReference>
<keyword evidence="5" id="KW-0479">Metal-binding</keyword>
<dbReference type="SUPFAM" id="SSF53448">
    <property type="entry name" value="Nucleotide-diphospho-sugar transferases"/>
    <property type="match status" value="1"/>
</dbReference>
<evidence type="ECO:0000256" key="2">
    <source>
        <dbReference type="ARBA" id="ARBA00004496"/>
    </source>
</evidence>
<keyword evidence="6" id="KW-0320">Glycogen biosynthesis</keyword>
<dbReference type="FunFam" id="3.90.550.10:FF:000092">
    <property type="entry name" value="Glycogenin 2"/>
    <property type="match status" value="1"/>
</dbReference>
<evidence type="ECO:0000256" key="6">
    <source>
        <dbReference type="ARBA" id="ARBA00023056"/>
    </source>
</evidence>
<comment type="catalytic activity">
    <reaction evidence="12">
        <text>L-tyrosyl-[glycogenin] + UDP-alpha-D-glucose = alpha-D-glucosyl-L-tyrosyl-[glycogenin] + UDP + H(+)</text>
        <dbReference type="Rhea" id="RHEA:23360"/>
        <dbReference type="Rhea" id="RHEA-COMP:14604"/>
        <dbReference type="Rhea" id="RHEA-COMP:14605"/>
        <dbReference type="ChEBI" id="CHEBI:15378"/>
        <dbReference type="ChEBI" id="CHEBI:46858"/>
        <dbReference type="ChEBI" id="CHEBI:58223"/>
        <dbReference type="ChEBI" id="CHEBI:58885"/>
        <dbReference type="ChEBI" id="CHEBI:140573"/>
        <dbReference type="EC" id="2.4.1.186"/>
    </reaction>
</comment>
<evidence type="ECO:0000256" key="3">
    <source>
        <dbReference type="ARBA" id="ARBA00022490"/>
    </source>
</evidence>
<evidence type="ECO:0000313" key="14">
    <source>
        <dbReference type="Ensembl" id="ENSMPUP00000010879.1"/>
    </source>
</evidence>
<organism evidence="14">
    <name type="scientific">Mustela putorius furo</name>
    <name type="common">European domestic ferret</name>
    <name type="synonym">Mustela furo</name>
    <dbReference type="NCBI Taxonomy" id="9669"/>
    <lineage>
        <taxon>Eukaryota</taxon>
        <taxon>Metazoa</taxon>
        <taxon>Chordata</taxon>
        <taxon>Craniata</taxon>
        <taxon>Vertebrata</taxon>
        <taxon>Euteleostomi</taxon>
        <taxon>Mammalia</taxon>
        <taxon>Eutheria</taxon>
        <taxon>Laurasiatheria</taxon>
        <taxon>Carnivora</taxon>
        <taxon>Caniformia</taxon>
        <taxon>Musteloidea</taxon>
        <taxon>Mustelidae</taxon>
        <taxon>Mustelinae</taxon>
        <taxon>Mustela</taxon>
    </lineage>
</organism>
<dbReference type="HOGENOM" id="CLU_017171_0_1_1"/>
<keyword evidence="4" id="KW-0808">Transferase</keyword>